<feature type="region of interest" description="Disordered" evidence="3">
    <location>
        <begin position="75"/>
        <end position="101"/>
    </location>
</feature>
<dbReference type="Pfam" id="PF01969">
    <property type="entry name" value="Ni_insertion"/>
    <property type="match status" value="1"/>
</dbReference>
<dbReference type="NCBIfam" id="TIGR00299">
    <property type="entry name" value="nickel pincer cofactor biosynthesis protein LarC"/>
    <property type="match status" value="1"/>
</dbReference>
<name>A0A1M5XT28_9CLOT</name>
<feature type="compositionally biased region" description="Basic and acidic residues" evidence="3">
    <location>
        <begin position="75"/>
        <end position="94"/>
    </location>
</feature>
<dbReference type="EMBL" id="FQXM01000036">
    <property type="protein sequence ID" value="SHI02909.1"/>
    <property type="molecule type" value="Genomic_DNA"/>
</dbReference>
<keyword evidence="1" id="KW-0533">Nickel</keyword>
<proteinExistence type="predicted"/>
<dbReference type="InterPro" id="IPR002822">
    <property type="entry name" value="Ni_insertion"/>
</dbReference>
<evidence type="ECO:0000256" key="3">
    <source>
        <dbReference type="SAM" id="MobiDB-lite"/>
    </source>
</evidence>
<evidence type="ECO:0000256" key="1">
    <source>
        <dbReference type="ARBA" id="ARBA00022596"/>
    </source>
</evidence>
<gene>
    <name evidence="4" type="ORF">SAMN02745207_03911</name>
</gene>
<reference evidence="4 5" key="1">
    <citation type="submission" date="2016-11" db="EMBL/GenBank/DDBJ databases">
        <authorList>
            <person name="Jaros S."/>
            <person name="Januszkiewicz K."/>
            <person name="Wedrychowicz H."/>
        </authorList>
    </citation>
    <scope>NUCLEOTIDE SEQUENCE [LARGE SCALE GENOMIC DNA]</scope>
    <source>
        <strain evidence="4 5">DSM 8605</strain>
    </source>
</reference>
<organism evidence="4 5">
    <name type="scientific">Clostridium grantii DSM 8605</name>
    <dbReference type="NCBI Taxonomy" id="1121316"/>
    <lineage>
        <taxon>Bacteria</taxon>
        <taxon>Bacillati</taxon>
        <taxon>Bacillota</taxon>
        <taxon>Clostridia</taxon>
        <taxon>Eubacteriales</taxon>
        <taxon>Clostridiaceae</taxon>
        <taxon>Clostridium</taxon>
    </lineage>
</organism>
<evidence type="ECO:0000256" key="2">
    <source>
        <dbReference type="ARBA" id="ARBA00023239"/>
    </source>
</evidence>
<dbReference type="PANTHER" id="PTHR36566">
    <property type="entry name" value="NICKEL INSERTION PROTEIN-RELATED"/>
    <property type="match status" value="1"/>
</dbReference>
<keyword evidence="5" id="KW-1185">Reference proteome</keyword>
<evidence type="ECO:0000313" key="4">
    <source>
        <dbReference type="EMBL" id="SHI02909.1"/>
    </source>
</evidence>
<accession>A0A1M5XT28</accession>
<sequence>MKILYYDCFAGISGDMNLGAMIDLGVESEYLKHELSKLNIDDEFEIQVKKDNRKGISGTKVDVILCNNEHMKEYAHKHSSGAEHSHGHSHEHSQLQKKVHNHEHRNLTSIEKIIDDSQLNENIKLISKNIFLQVAKAEAKVHDKDLYEVHFHEVGATDSIVDIVGAAICIDYLKIDRVISSSVEVGSGFVKCAHGLMPVPAPATSEILTGIPIISGKIKYEATTPTGAAILASLVDEFTDSKDFIIEKTAYGIGNKDEEIPNVLRVFLAKKKLK</sequence>
<dbReference type="GO" id="GO:0016829">
    <property type="term" value="F:lyase activity"/>
    <property type="evidence" value="ECO:0007669"/>
    <property type="project" value="UniProtKB-KW"/>
</dbReference>
<protein>
    <submittedName>
        <fullName evidence="4">TIGR00299 family protein</fullName>
    </submittedName>
</protein>
<dbReference type="Proteomes" id="UP000184447">
    <property type="component" value="Unassembled WGS sequence"/>
</dbReference>
<evidence type="ECO:0000313" key="5">
    <source>
        <dbReference type="Proteomes" id="UP000184447"/>
    </source>
</evidence>
<dbReference type="AlphaFoldDB" id="A0A1M5XT28"/>
<dbReference type="STRING" id="1121316.SAMN02745207_03911"/>
<keyword evidence="2" id="KW-0456">Lyase</keyword>
<dbReference type="PANTHER" id="PTHR36566:SF1">
    <property type="entry name" value="PYRIDINIUM-3,5-BISTHIOCARBOXYLIC ACID MONONUCLEOTIDE NICKEL INSERTION PROTEIN"/>
    <property type="match status" value="1"/>
</dbReference>